<dbReference type="EC" id="6.1.1.9" evidence="9"/>
<evidence type="ECO:0000256" key="2">
    <source>
        <dbReference type="ARBA" id="ARBA00022598"/>
    </source>
</evidence>
<dbReference type="Proteomes" id="UP000019229">
    <property type="component" value="Chromosome"/>
</dbReference>
<comment type="catalytic activity">
    <reaction evidence="8 9">
        <text>tRNA(Val) + L-valine + ATP = L-valyl-tRNA(Val) + AMP + diphosphate</text>
        <dbReference type="Rhea" id="RHEA:10704"/>
        <dbReference type="Rhea" id="RHEA-COMP:9672"/>
        <dbReference type="Rhea" id="RHEA-COMP:9708"/>
        <dbReference type="ChEBI" id="CHEBI:30616"/>
        <dbReference type="ChEBI" id="CHEBI:33019"/>
        <dbReference type="ChEBI" id="CHEBI:57762"/>
        <dbReference type="ChEBI" id="CHEBI:78442"/>
        <dbReference type="ChEBI" id="CHEBI:78537"/>
        <dbReference type="ChEBI" id="CHEBI:456215"/>
        <dbReference type="EC" id="6.1.1.9"/>
    </reaction>
</comment>
<evidence type="ECO:0000256" key="8">
    <source>
        <dbReference type="ARBA" id="ARBA00047552"/>
    </source>
</evidence>
<evidence type="ECO:0000313" key="14">
    <source>
        <dbReference type="Proteomes" id="UP000019229"/>
    </source>
</evidence>
<evidence type="ECO:0000256" key="3">
    <source>
        <dbReference type="ARBA" id="ARBA00022741"/>
    </source>
</evidence>
<gene>
    <name evidence="9 13" type="primary">valS</name>
    <name evidence="13" type="ORF">MYB_02970</name>
</gene>
<comment type="subunit">
    <text evidence="9">Monomer.</text>
</comment>
<dbReference type="Gene3D" id="3.90.740.10">
    <property type="entry name" value="Valyl/Leucyl/Isoleucyl-tRNA synthetase, editing domain"/>
    <property type="match status" value="1"/>
</dbReference>
<evidence type="ECO:0000256" key="7">
    <source>
        <dbReference type="ARBA" id="ARBA00023146"/>
    </source>
</evidence>
<dbReference type="Gene3D" id="1.10.287.380">
    <property type="entry name" value="Valyl-tRNA synthetase, C-terminal domain"/>
    <property type="match status" value="1"/>
</dbReference>
<dbReference type="EMBL" id="CP007154">
    <property type="protein sequence ID" value="AHH45592.1"/>
    <property type="molecule type" value="Genomic_DNA"/>
</dbReference>
<name>W5UTY5_9BACT</name>
<evidence type="ECO:0000256" key="5">
    <source>
        <dbReference type="ARBA" id="ARBA00022917"/>
    </source>
</evidence>
<dbReference type="GO" id="GO:0005829">
    <property type="term" value="C:cytosol"/>
    <property type="evidence" value="ECO:0007669"/>
    <property type="project" value="TreeGrafter"/>
</dbReference>
<dbReference type="PATRIC" id="fig|743966.3.peg.598"/>
<dbReference type="SUPFAM" id="SSF47323">
    <property type="entry name" value="Anticodon-binding domain of a subclass of class I aminoacyl-tRNA synthetases"/>
    <property type="match status" value="1"/>
</dbReference>
<feature type="short sequence motif" description="'KMSKS' region" evidence="9">
    <location>
        <begin position="511"/>
        <end position="515"/>
    </location>
</feature>
<dbReference type="CDD" id="cd00817">
    <property type="entry name" value="ValRS_core"/>
    <property type="match status" value="1"/>
</dbReference>
<dbReference type="InterPro" id="IPR014729">
    <property type="entry name" value="Rossmann-like_a/b/a_fold"/>
</dbReference>
<dbReference type="InterPro" id="IPR010978">
    <property type="entry name" value="tRNA-bd_arm"/>
</dbReference>
<protein>
    <recommendedName>
        <fullName evidence="9">Valine--tRNA ligase</fullName>
        <ecNumber evidence="9">6.1.1.9</ecNumber>
    </recommendedName>
    <alternativeName>
        <fullName evidence="9">Valyl-tRNA synthetase</fullName>
        <shortName evidence="9">ValRS</shortName>
    </alternativeName>
</protein>
<dbReference type="InterPro" id="IPR002300">
    <property type="entry name" value="aa-tRNA-synth_Ia"/>
</dbReference>
<keyword evidence="6 9" id="KW-0175">Coiled coil</keyword>
<comment type="domain">
    <text evidence="9">ValRS has two distinct active sites: one for aminoacylation and one for editing. The misactivated threonine is translocated from the active site to the editing site.</text>
</comment>
<dbReference type="InterPro" id="IPR009080">
    <property type="entry name" value="tRNAsynth_Ia_anticodon-bd"/>
</dbReference>
<dbReference type="SUPFAM" id="SSF52374">
    <property type="entry name" value="Nucleotidylyl transferase"/>
    <property type="match status" value="1"/>
</dbReference>
<proteinExistence type="inferred from homology"/>
<sequence length="823" mass="96220">MNKKYDHKLVELNRVNQWNDSGVFIAPENPKKPFAIITPPPNVTGQLHLGHAWNTYLQDTVIRFKKLQGYDVLLLPAVDHAGIATQAKVEEKLNQNGLKKEDLGRQKFIQKCYEWKDEQYKKIIAQWNKLGIAYDYTKERFTLDEDAKEAVSEFFIQLYNQGLLYKGDRAINWDVKFQTAISNIEVFNQPVEQKMYYLRYFLENSTTDFLEVATTRIETLPGDVAVAVNPNDKRYKKLIGKKVINPFSKKLLPIIADEYVDISFGSGAMKVSSHSLADFDIMQKHNLKAPECIDDFGKLTNIVTGFEGQDRFEARSKIADLLNQQGFLIKTEDITSNVGISQRSGEIVEILKKPQWFVEMKSLAQKMLNHLNSKDKVQFFPKIFESKIKKWMENVHDWTISRQIWWGHQIPVWYKGNQMKVQIESPGKDWKQEEDVLDTWFSSGISPFVFLGWPQSNKLNKYYPTSLMVTGWDILFFWVARMYFSSLNILDQKPFSKVLIHGLIRDANGQKMSKSLGNGIDPMDVIDEYGSDVLRQSLIFNSTPGQDIRFNKEKLKLGWALNNKLWNITAYINSLPSHKTEPTNIDLWMENKLYLLKQKINKHIKNYNFTLIGKEIQNFVYNEFSSRYVEFIKINANGFYPTKILKKILLILHPFLPFLTDYLFENIFKQQLLKSRFPKLFKYRYTKEVDDIIEIIDSIRKYRESYSISNKNVIQYCVLNSSLSDYQISVINKLTFGIWKENKTTIVKTDNFEIAIDLTDKQKESELLKIQKEIEFLQSEIKRAETILSNPGFLNKAPKDKIELEQQKLSSFKEKLKFYLDKK</sequence>
<dbReference type="RefSeq" id="WP_022934810.1">
    <property type="nucleotide sequence ID" value="NZ_CP007154.1"/>
</dbReference>
<dbReference type="STRING" id="743966.MYB_02970"/>
<keyword evidence="3 9" id="KW-0547">Nucleotide-binding</keyword>
<keyword evidence="14" id="KW-1185">Reference proteome</keyword>
<dbReference type="Pfam" id="PF00133">
    <property type="entry name" value="tRNA-synt_1"/>
    <property type="match status" value="1"/>
</dbReference>
<dbReference type="GO" id="GO:0004832">
    <property type="term" value="F:valine-tRNA ligase activity"/>
    <property type="evidence" value="ECO:0007669"/>
    <property type="project" value="UniProtKB-UniRule"/>
</dbReference>
<dbReference type="HAMAP" id="MF_02004">
    <property type="entry name" value="Val_tRNA_synth_type1"/>
    <property type="match status" value="1"/>
</dbReference>
<dbReference type="InterPro" id="IPR009008">
    <property type="entry name" value="Val/Leu/Ile-tRNA-synth_edit"/>
</dbReference>
<dbReference type="KEGG" id="mbc:MYB_02970"/>
<dbReference type="InterPro" id="IPR001412">
    <property type="entry name" value="aa-tRNA-synth_I_CS"/>
</dbReference>
<dbReference type="GO" id="GO:0002161">
    <property type="term" value="F:aminoacyl-tRNA deacylase activity"/>
    <property type="evidence" value="ECO:0007669"/>
    <property type="project" value="InterPro"/>
</dbReference>
<dbReference type="PROSITE" id="PS00178">
    <property type="entry name" value="AA_TRNA_LIGASE_I"/>
    <property type="match status" value="1"/>
</dbReference>
<keyword evidence="1 9" id="KW-0963">Cytoplasm</keyword>
<keyword evidence="2 9" id="KW-0436">Ligase</keyword>
<evidence type="ECO:0000259" key="10">
    <source>
        <dbReference type="Pfam" id="PF00133"/>
    </source>
</evidence>
<dbReference type="AlphaFoldDB" id="W5UTY5"/>
<evidence type="ECO:0000256" key="9">
    <source>
        <dbReference type="HAMAP-Rule" id="MF_02004"/>
    </source>
</evidence>
<dbReference type="eggNOG" id="COG0525">
    <property type="taxonomic scope" value="Bacteria"/>
</dbReference>
<feature type="domain" description="Aminoacyl-tRNA synthetase class Ia" evidence="10">
    <location>
        <begin position="15"/>
        <end position="424"/>
    </location>
</feature>
<feature type="short sequence motif" description="'HIGH' region" evidence="9">
    <location>
        <begin position="41"/>
        <end position="51"/>
    </location>
</feature>
<dbReference type="NCBIfam" id="NF004349">
    <property type="entry name" value="PRK05729.1"/>
    <property type="match status" value="1"/>
</dbReference>
<dbReference type="PRINTS" id="PR00986">
    <property type="entry name" value="TRNASYNTHVAL"/>
</dbReference>
<dbReference type="SUPFAM" id="SSF50677">
    <property type="entry name" value="ValRS/IleRS/LeuRS editing domain"/>
    <property type="match status" value="1"/>
</dbReference>
<dbReference type="Gene3D" id="1.10.730.10">
    <property type="entry name" value="Isoleucyl-tRNA Synthetase, Domain 1"/>
    <property type="match status" value="1"/>
</dbReference>
<evidence type="ECO:0000259" key="11">
    <source>
        <dbReference type="Pfam" id="PF08264"/>
    </source>
</evidence>
<dbReference type="HOGENOM" id="CLU_001493_0_2_14"/>
<evidence type="ECO:0000313" key="13">
    <source>
        <dbReference type="EMBL" id="AHH45592.1"/>
    </source>
</evidence>
<dbReference type="PANTHER" id="PTHR11946">
    <property type="entry name" value="VALYL-TRNA SYNTHETASES"/>
    <property type="match status" value="1"/>
</dbReference>
<keyword evidence="5 9" id="KW-0648">Protein biosynthesis</keyword>
<accession>W5UTY5</accession>
<keyword evidence="4 9" id="KW-0067">ATP-binding</keyword>
<dbReference type="PANTHER" id="PTHR11946:SF93">
    <property type="entry name" value="VALINE--TRNA LIGASE, CHLOROPLASTIC_MITOCHONDRIAL 2"/>
    <property type="match status" value="1"/>
</dbReference>
<dbReference type="InterPro" id="IPR019499">
    <property type="entry name" value="Val-tRNA_synth_tRNA-bd"/>
</dbReference>
<feature type="binding site" evidence="9">
    <location>
        <position position="514"/>
    </location>
    <ligand>
        <name>ATP</name>
        <dbReference type="ChEBI" id="CHEBI:30616"/>
    </ligand>
</feature>
<dbReference type="Gene3D" id="3.40.50.620">
    <property type="entry name" value="HUPs"/>
    <property type="match status" value="3"/>
</dbReference>
<dbReference type="GO" id="GO:0005524">
    <property type="term" value="F:ATP binding"/>
    <property type="evidence" value="ECO:0007669"/>
    <property type="project" value="UniProtKB-UniRule"/>
</dbReference>
<evidence type="ECO:0000256" key="6">
    <source>
        <dbReference type="ARBA" id="ARBA00023054"/>
    </source>
</evidence>
<comment type="similarity">
    <text evidence="9">Belongs to the class-I aminoacyl-tRNA synthetase family. ValS type 1 subfamily.</text>
</comment>
<dbReference type="OrthoDB" id="9810365at2"/>
<feature type="coiled-coil region" evidence="9">
    <location>
        <begin position="760"/>
        <end position="787"/>
    </location>
</feature>
<comment type="subcellular location">
    <subcellularLocation>
        <location evidence="9">Cytoplasm</location>
    </subcellularLocation>
</comment>
<keyword evidence="7 9" id="KW-0030">Aminoacyl-tRNA synthetase</keyword>
<evidence type="ECO:0000259" key="12">
    <source>
        <dbReference type="Pfam" id="PF10458"/>
    </source>
</evidence>
<dbReference type="InterPro" id="IPR037118">
    <property type="entry name" value="Val-tRNA_synth_C_sf"/>
</dbReference>
<dbReference type="Pfam" id="PF10458">
    <property type="entry name" value="Val_tRNA-synt_C"/>
    <property type="match status" value="1"/>
</dbReference>
<comment type="domain">
    <text evidence="9">The C-terminal coiled-coil domain is crucial for aminoacylation activity.</text>
</comment>
<evidence type="ECO:0000256" key="1">
    <source>
        <dbReference type="ARBA" id="ARBA00022490"/>
    </source>
</evidence>
<reference evidence="13 14" key="1">
    <citation type="journal article" date="2014" name="Genome Announc.">
        <title>Complete Genome Sequence of Mycoplasma bovoculi Strain M165/69T (ATCC 29104).</title>
        <authorList>
            <person name="Calcutt M.J."/>
            <person name="Foecking M.F."/>
        </authorList>
    </citation>
    <scope>NUCLEOTIDE SEQUENCE [LARGE SCALE GENOMIC DNA]</scope>
    <source>
        <strain evidence="13">M165/69</strain>
    </source>
</reference>
<dbReference type="Pfam" id="PF08264">
    <property type="entry name" value="Anticodon_1"/>
    <property type="match status" value="1"/>
</dbReference>
<dbReference type="NCBIfam" id="TIGR00422">
    <property type="entry name" value="valS"/>
    <property type="match status" value="1"/>
</dbReference>
<dbReference type="GO" id="GO:0006438">
    <property type="term" value="P:valyl-tRNA aminoacylation"/>
    <property type="evidence" value="ECO:0007669"/>
    <property type="project" value="UniProtKB-UniRule"/>
</dbReference>
<dbReference type="SUPFAM" id="SSF46589">
    <property type="entry name" value="tRNA-binding arm"/>
    <property type="match status" value="1"/>
</dbReference>
<feature type="domain" description="Methionyl/Valyl/Leucyl/Isoleucyl-tRNA synthetase anticodon-binding" evidence="11">
    <location>
        <begin position="586"/>
        <end position="713"/>
    </location>
</feature>
<evidence type="ECO:0000256" key="4">
    <source>
        <dbReference type="ARBA" id="ARBA00022840"/>
    </source>
</evidence>
<comment type="function">
    <text evidence="9">Catalyzes the attachment of valine to tRNA(Val). As ValRS can inadvertently accommodate and process structurally similar amino acids such as threonine, to avoid such errors, it has a 'posttransfer' editing activity that hydrolyzes mischarged Thr-tRNA(Val) in a tRNA-dependent manner.</text>
</comment>
<organism evidence="13 14">
    <name type="scientific">Mesomycoplasma bovoculi M165/69</name>
    <dbReference type="NCBI Taxonomy" id="743966"/>
    <lineage>
        <taxon>Bacteria</taxon>
        <taxon>Bacillati</taxon>
        <taxon>Mycoplasmatota</taxon>
        <taxon>Mycoplasmoidales</taxon>
        <taxon>Metamycoplasmataceae</taxon>
        <taxon>Mesomycoplasma</taxon>
    </lineage>
</organism>
<dbReference type="InterPro" id="IPR013155">
    <property type="entry name" value="M/V/L/I-tRNA-synth_anticd-bd"/>
</dbReference>
<feature type="domain" description="Valyl-tRNA synthetase tRNA-binding arm" evidence="12">
    <location>
        <begin position="765"/>
        <end position="816"/>
    </location>
</feature>
<dbReference type="InterPro" id="IPR002303">
    <property type="entry name" value="Valyl-tRNA_ligase"/>
</dbReference>